<dbReference type="Proteomes" id="UP000249239">
    <property type="component" value="Unassembled WGS sequence"/>
</dbReference>
<gene>
    <name evidence="1" type="ORF">LX69_02989</name>
</gene>
<dbReference type="RefSeq" id="WP_185741721.1">
    <property type="nucleotide sequence ID" value="NZ_QKZK01000034.1"/>
</dbReference>
<dbReference type="AlphaFoldDB" id="A0A2W7MUW0"/>
<protein>
    <submittedName>
        <fullName evidence="1">Uncharacterized protein</fullName>
    </submittedName>
</protein>
<keyword evidence="2" id="KW-1185">Reference proteome</keyword>
<organism evidence="1 2">
    <name type="scientific">Breznakibacter xylanolyticus</name>
    <dbReference type="NCBI Taxonomy" id="990"/>
    <lineage>
        <taxon>Bacteria</taxon>
        <taxon>Pseudomonadati</taxon>
        <taxon>Bacteroidota</taxon>
        <taxon>Bacteroidia</taxon>
        <taxon>Marinilabiliales</taxon>
        <taxon>Marinilabiliaceae</taxon>
        <taxon>Breznakibacter</taxon>
    </lineage>
</organism>
<name>A0A2W7MUW0_9BACT</name>
<evidence type="ECO:0000313" key="1">
    <source>
        <dbReference type="EMBL" id="PZX11925.1"/>
    </source>
</evidence>
<accession>A0A2W7MUW0</accession>
<reference evidence="1 2" key="1">
    <citation type="submission" date="2018-06" db="EMBL/GenBank/DDBJ databases">
        <title>Genomic Encyclopedia of Archaeal and Bacterial Type Strains, Phase II (KMG-II): from individual species to whole genera.</title>
        <authorList>
            <person name="Goeker M."/>
        </authorList>
    </citation>
    <scope>NUCLEOTIDE SEQUENCE [LARGE SCALE GENOMIC DNA]</scope>
    <source>
        <strain evidence="1 2">DSM 6779</strain>
    </source>
</reference>
<proteinExistence type="predicted"/>
<sequence length="79" mass="9657">MHTIHLRIDDKVYDHFKWLLNQFNKNEIEIIDDKSINSETQAYLHAELREMNEGKTIYHTIDELEQRLEDKIKAHENRH</sequence>
<dbReference type="EMBL" id="QKZK01000034">
    <property type="protein sequence ID" value="PZX11925.1"/>
    <property type="molecule type" value="Genomic_DNA"/>
</dbReference>
<comment type="caution">
    <text evidence="1">The sequence shown here is derived from an EMBL/GenBank/DDBJ whole genome shotgun (WGS) entry which is preliminary data.</text>
</comment>
<evidence type="ECO:0000313" key="2">
    <source>
        <dbReference type="Proteomes" id="UP000249239"/>
    </source>
</evidence>